<evidence type="ECO:0000313" key="4">
    <source>
        <dbReference type="Proteomes" id="UP001642484"/>
    </source>
</evidence>
<gene>
    <name evidence="3" type="ORF">CCMP2556_LOCUS12200</name>
</gene>
<evidence type="ECO:0000256" key="1">
    <source>
        <dbReference type="SAM" id="MobiDB-lite"/>
    </source>
</evidence>
<keyword evidence="2" id="KW-0812">Transmembrane</keyword>
<dbReference type="Proteomes" id="UP001642484">
    <property type="component" value="Unassembled WGS sequence"/>
</dbReference>
<evidence type="ECO:0000313" key="3">
    <source>
        <dbReference type="EMBL" id="CAK9015725.1"/>
    </source>
</evidence>
<sequence length="567" mass="63658">MATRAYYGSSGRPRHKSNGHRSVAMARHRRKRALDEECGFFSTGLTLQEPHSLTIRAWLAFQILALLLQGHFWQEVRGNISLYEETLRTNCAPERSKHGVCMGPLWNVSAWEEFVLQGRSSSWHSELKPRPYRLESFSRYLDSVEAIDAEIAHLQQETAARIKELRDKRAELEVTQGLIPLGNGTVRAGSGISRSFNSTYIFQFDTHFAPVIFLLSVEPIQRPGESTKVSGDEDHENVINENGHWSLEVKRLEPPPAGDQHFQRAGSGSKVLTIEDMSREALNSVQKQGYVRWEAIIRNSAFSSRMSRGSQRFMVFVEDFQSPHLGQILPSSSCSLTAAWRAFNKQHQGHHHRALAWCRDLLGWLLPLGALATWAVYSTSVAQTEKTEDLELNFEAQEEEKDVERNGQRGYFQSVILIKLLVMDIPQQICIVLYLLGWYEADGLRCQLCLFHPQHCEAEHPFRFVNSAAFLCTLLSSVSNQVVLGPSKTSKKGTEAAEGEVCTMWTIRIGLICVSILPFSTGVCLATSSLLSLPTLTRMCFFLPCVVGWFSVLVCSLSCLVACGGTM</sequence>
<comment type="caution">
    <text evidence="3">The sequence shown here is derived from an EMBL/GenBank/DDBJ whole genome shotgun (WGS) entry which is preliminary data.</text>
</comment>
<feature type="transmembrane region" description="Helical" evidence="2">
    <location>
        <begin position="541"/>
        <end position="563"/>
    </location>
</feature>
<dbReference type="EMBL" id="CAXAMN010005891">
    <property type="protein sequence ID" value="CAK9015725.1"/>
    <property type="molecule type" value="Genomic_DNA"/>
</dbReference>
<keyword evidence="4" id="KW-1185">Reference proteome</keyword>
<name>A0ABP0JN78_9DINO</name>
<feature type="transmembrane region" description="Helical" evidence="2">
    <location>
        <begin position="505"/>
        <end position="529"/>
    </location>
</feature>
<evidence type="ECO:0000256" key="2">
    <source>
        <dbReference type="SAM" id="Phobius"/>
    </source>
</evidence>
<reference evidence="3 4" key="1">
    <citation type="submission" date="2024-02" db="EMBL/GenBank/DDBJ databases">
        <authorList>
            <person name="Chen Y."/>
            <person name="Shah S."/>
            <person name="Dougan E. K."/>
            <person name="Thang M."/>
            <person name="Chan C."/>
        </authorList>
    </citation>
    <scope>NUCLEOTIDE SEQUENCE [LARGE SCALE GENOMIC DNA]</scope>
</reference>
<protein>
    <submittedName>
        <fullName evidence="3">Uncharacterized protein</fullName>
    </submittedName>
</protein>
<keyword evidence="2" id="KW-1133">Transmembrane helix</keyword>
<feature type="region of interest" description="Disordered" evidence="1">
    <location>
        <begin position="1"/>
        <end position="23"/>
    </location>
</feature>
<organism evidence="3 4">
    <name type="scientific">Durusdinium trenchii</name>
    <dbReference type="NCBI Taxonomy" id="1381693"/>
    <lineage>
        <taxon>Eukaryota</taxon>
        <taxon>Sar</taxon>
        <taxon>Alveolata</taxon>
        <taxon>Dinophyceae</taxon>
        <taxon>Suessiales</taxon>
        <taxon>Symbiodiniaceae</taxon>
        <taxon>Durusdinium</taxon>
    </lineage>
</organism>
<keyword evidence="2" id="KW-0472">Membrane</keyword>
<proteinExistence type="predicted"/>
<accession>A0ABP0JN78</accession>